<evidence type="ECO:0000256" key="7">
    <source>
        <dbReference type="ARBA" id="ARBA00022679"/>
    </source>
</evidence>
<evidence type="ECO:0000313" key="16">
    <source>
        <dbReference type="Proteomes" id="UP000603545"/>
    </source>
</evidence>
<protein>
    <recommendedName>
        <fullName evidence="4 13">Tetraacyldisaccharide 4'-kinase</fullName>
        <ecNumber evidence="3 13">2.7.1.130</ecNumber>
    </recommendedName>
    <alternativeName>
        <fullName evidence="12 13">Lipid A 4'-kinase</fullName>
    </alternativeName>
</protein>
<keyword evidence="11 13" id="KW-0443">Lipid metabolism</keyword>
<comment type="similarity">
    <text evidence="13">Belongs to the LpxK family.</text>
</comment>
<keyword evidence="8 13" id="KW-0547">Nucleotide-binding</keyword>
<organism evidence="15 16">
    <name type="scientific">Candidatus Desulfaltia bathyphila</name>
    <dbReference type="NCBI Taxonomy" id="2841697"/>
    <lineage>
        <taxon>Bacteria</taxon>
        <taxon>Pseudomonadati</taxon>
        <taxon>Thermodesulfobacteriota</taxon>
        <taxon>Desulfobacteria</taxon>
        <taxon>Desulfobacterales</taxon>
        <taxon>Desulfobacterales incertae sedis</taxon>
        <taxon>Candidatus Desulfaltia</taxon>
    </lineage>
</organism>
<evidence type="ECO:0000256" key="3">
    <source>
        <dbReference type="ARBA" id="ARBA00012071"/>
    </source>
</evidence>
<comment type="catalytic activity">
    <reaction evidence="13">
        <text>a lipid A disaccharide + ATP = a lipid IVA + ADP + H(+)</text>
        <dbReference type="Rhea" id="RHEA:67840"/>
        <dbReference type="ChEBI" id="CHEBI:15378"/>
        <dbReference type="ChEBI" id="CHEBI:30616"/>
        <dbReference type="ChEBI" id="CHEBI:176343"/>
        <dbReference type="ChEBI" id="CHEBI:176425"/>
        <dbReference type="ChEBI" id="CHEBI:456216"/>
        <dbReference type="EC" id="2.7.1.130"/>
    </reaction>
</comment>
<feature type="transmembrane region" description="Helical" evidence="14">
    <location>
        <begin position="21"/>
        <end position="38"/>
    </location>
</feature>
<evidence type="ECO:0000256" key="2">
    <source>
        <dbReference type="ARBA" id="ARBA00004870"/>
    </source>
</evidence>
<keyword evidence="14" id="KW-1133">Transmembrane helix</keyword>
<dbReference type="GO" id="GO:0009244">
    <property type="term" value="P:lipopolysaccharide core region biosynthetic process"/>
    <property type="evidence" value="ECO:0007669"/>
    <property type="project" value="TreeGrafter"/>
</dbReference>
<dbReference type="InterPro" id="IPR027417">
    <property type="entry name" value="P-loop_NTPase"/>
</dbReference>
<dbReference type="GO" id="GO:0005886">
    <property type="term" value="C:plasma membrane"/>
    <property type="evidence" value="ECO:0007669"/>
    <property type="project" value="TreeGrafter"/>
</dbReference>
<keyword evidence="10 13" id="KW-0067">ATP-binding</keyword>
<dbReference type="EC" id="2.7.1.130" evidence="3 13"/>
<dbReference type="GO" id="GO:0009245">
    <property type="term" value="P:lipid A biosynthetic process"/>
    <property type="evidence" value="ECO:0007669"/>
    <property type="project" value="UniProtKB-UniRule"/>
</dbReference>
<evidence type="ECO:0000256" key="11">
    <source>
        <dbReference type="ARBA" id="ARBA00023098"/>
    </source>
</evidence>
<proteinExistence type="inferred from homology"/>
<keyword evidence="7 13" id="KW-0808">Transferase</keyword>
<dbReference type="GO" id="GO:0005524">
    <property type="term" value="F:ATP binding"/>
    <property type="evidence" value="ECO:0007669"/>
    <property type="project" value="UniProtKB-UniRule"/>
</dbReference>
<reference evidence="15 16" key="1">
    <citation type="submission" date="2020-08" db="EMBL/GenBank/DDBJ databases">
        <title>Bridging the membrane lipid divide: bacteria of the FCB group superphylum have the potential to synthesize archaeal ether lipids.</title>
        <authorList>
            <person name="Villanueva L."/>
            <person name="Von Meijenfeldt F.A.B."/>
            <person name="Westbye A.B."/>
            <person name="Yadav S."/>
            <person name="Hopmans E.C."/>
            <person name="Dutilh B.E."/>
            <person name="Sinninghe Damste J.S."/>
        </authorList>
    </citation>
    <scope>NUCLEOTIDE SEQUENCE [LARGE SCALE GENOMIC DNA]</scope>
    <source>
        <strain evidence="15">NIOZ-UU82</strain>
    </source>
</reference>
<dbReference type="GO" id="GO:0009029">
    <property type="term" value="F:lipid-A 4'-kinase activity"/>
    <property type="evidence" value="ECO:0007669"/>
    <property type="project" value="UniProtKB-UniRule"/>
</dbReference>
<evidence type="ECO:0000256" key="13">
    <source>
        <dbReference type="HAMAP-Rule" id="MF_00409"/>
    </source>
</evidence>
<keyword evidence="14" id="KW-0812">Transmembrane</keyword>
<evidence type="ECO:0000256" key="6">
    <source>
        <dbReference type="ARBA" id="ARBA00022556"/>
    </source>
</evidence>
<sequence>MMVRIRKKIETIITGNRKDRLFSFGSFLFMISLVYGGIVKLREFCYKTGLLKSKRLPCAVISIGNITVGGTGKTPMAIKVAQIIRRLGYKVAIISRGYKGGAEKTGGIVSNGHTIFMEPEKAGDEPFMMASKLKDIPVVVGQNRFEAGRLAIQEFNPDVIVLDDAFQHLNLKRDIDIVLLDCGRPLGNAHLLPRGILRETISALKRSDAFVLTRFDSVSDYIRQATMDKIEPQKRAHSPQSAKALWRTGLASESENSKVPYGRRFPAACCGELQNLAPGRPVFRSFHVPNLYKPVNDKKSMPGIELQNFDYGLLHGRRVVAFSGLAGNNDFRRTVESLKCDLIDFFEFPDHHKYTKMDLQAIIQSSINAQAEFILTTEKDYVRIPGKTSWPVELVVVGIELSLGDDENAFIDFIKNRLEEIVE</sequence>
<evidence type="ECO:0000256" key="8">
    <source>
        <dbReference type="ARBA" id="ARBA00022741"/>
    </source>
</evidence>
<dbReference type="AlphaFoldDB" id="A0A8J6N5K9"/>
<dbReference type="HAMAP" id="MF_00409">
    <property type="entry name" value="LpxK"/>
    <property type="match status" value="1"/>
</dbReference>
<comment type="caution">
    <text evidence="15">The sequence shown here is derived from an EMBL/GenBank/DDBJ whole genome shotgun (WGS) entry which is preliminary data.</text>
</comment>
<dbReference type="InterPro" id="IPR003758">
    <property type="entry name" value="LpxK"/>
</dbReference>
<name>A0A8J6N5K9_9BACT</name>
<keyword evidence="14" id="KW-0472">Membrane</keyword>
<gene>
    <name evidence="13 15" type="primary">lpxK</name>
    <name evidence="15" type="ORF">H8E80_03435</name>
</gene>
<evidence type="ECO:0000256" key="5">
    <source>
        <dbReference type="ARBA" id="ARBA00022516"/>
    </source>
</evidence>
<keyword evidence="9 13" id="KW-0418">Kinase</keyword>
<evidence type="ECO:0000256" key="4">
    <source>
        <dbReference type="ARBA" id="ARBA00016436"/>
    </source>
</evidence>
<dbReference type="SUPFAM" id="SSF52540">
    <property type="entry name" value="P-loop containing nucleoside triphosphate hydrolases"/>
    <property type="match status" value="1"/>
</dbReference>
<dbReference type="Pfam" id="PF02606">
    <property type="entry name" value="LpxK"/>
    <property type="match status" value="1"/>
</dbReference>
<dbReference type="Gene3D" id="3.40.50.300">
    <property type="entry name" value="P-loop containing nucleotide triphosphate hydrolases"/>
    <property type="match status" value="1"/>
</dbReference>
<accession>A0A8J6N5K9</accession>
<evidence type="ECO:0000256" key="9">
    <source>
        <dbReference type="ARBA" id="ARBA00022777"/>
    </source>
</evidence>
<evidence type="ECO:0000256" key="14">
    <source>
        <dbReference type="SAM" id="Phobius"/>
    </source>
</evidence>
<keyword evidence="5 13" id="KW-0444">Lipid biosynthesis</keyword>
<dbReference type="UniPathway" id="UPA00359">
    <property type="reaction ID" value="UER00482"/>
</dbReference>
<dbReference type="EMBL" id="JACNLL010000035">
    <property type="protein sequence ID" value="MBC8199083.1"/>
    <property type="molecule type" value="Genomic_DNA"/>
</dbReference>
<dbReference type="Proteomes" id="UP000603545">
    <property type="component" value="Unassembled WGS sequence"/>
</dbReference>
<dbReference type="PANTHER" id="PTHR42724">
    <property type="entry name" value="TETRAACYLDISACCHARIDE 4'-KINASE"/>
    <property type="match status" value="1"/>
</dbReference>
<evidence type="ECO:0000256" key="1">
    <source>
        <dbReference type="ARBA" id="ARBA00002274"/>
    </source>
</evidence>
<dbReference type="NCBIfam" id="TIGR00682">
    <property type="entry name" value="lpxK"/>
    <property type="match status" value="1"/>
</dbReference>
<evidence type="ECO:0000256" key="10">
    <source>
        <dbReference type="ARBA" id="ARBA00022840"/>
    </source>
</evidence>
<evidence type="ECO:0000313" key="15">
    <source>
        <dbReference type="EMBL" id="MBC8199083.1"/>
    </source>
</evidence>
<evidence type="ECO:0000256" key="12">
    <source>
        <dbReference type="ARBA" id="ARBA00029757"/>
    </source>
</evidence>
<comment type="function">
    <text evidence="1 13">Transfers the gamma-phosphate of ATP to the 4'-position of a tetraacyldisaccharide 1-phosphate intermediate (termed DS-1-P) to form tetraacyldisaccharide 1,4'-bis-phosphate (lipid IVA).</text>
</comment>
<keyword evidence="6 13" id="KW-0441">Lipid A biosynthesis</keyword>
<dbReference type="PANTHER" id="PTHR42724:SF1">
    <property type="entry name" value="TETRAACYLDISACCHARIDE 4'-KINASE, MITOCHONDRIAL-RELATED"/>
    <property type="match status" value="1"/>
</dbReference>
<comment type="pathway">
    <text evidence="2 13">Glycolipid biosynthesis; lipid IV(A) biosynthesis; lipid IV(A) from (3R)-3-hydroxytetradecanoyl-[acyl-carrier-protein] and UDP-N-acetyl-alpha-D-glucosamine: step 6/6.</text>
</comment>
<feature type="binding site" evidence="13">
    <location>
        <begin position="67"/>
        <end position="74"/>
    </location>
    <ligand>
        <name>ATP</name>
        <dbReference type="ChEBI" id="CHEBI:30616"/>
    </ligand>
</feature>